<dbReference type="RefSeq" id="WP_168988268.1">
    <property type="nucleotide sequence ID" value="NZ_CAWPHM010000288.1"/>
</dbReference>
<evidence type="ECO:0000256" key="3">
    <source>
        <dbReference type="ARBA" id="ARBA00023163"/>
    </source>
</evidence>
<dbReference type="PANTHER" id="PTHR30055">
    <property type="entry name" value="HTH-TYPE TRANSCRIPTIONAL REGULATOR RUTR"/>
    <property type="match status" value="1"/>
</dbReference>
<keyword evidence="7" id="KW-1185">Reference proteome</keyword>
<dbReference type="GO" id="GO:0003700">
    <property type="term" value="F:DNA-binding transcription factor activity"/>
    <property type="evidence" value="ECO:0007669"/>
    <property type="project" value="TreeGrafter"/>
</dbReference>
<evidence type="ECO:0000313" key="6">
    <source>
        <dbReference type="EMBL" id="NMG03552.1"/>
    </source>
</evidence>
<dbReference type="PRINTS" id="PR00455">
    <property type="entry name" value="HTHTETR"/>
</dbReference>
<keyword evidence="2 4" id="KW-0238">DNA-binding</keyword>
<dbReference type="PROSITE" id="PS50977">
    <property type="entry name" value="HTH_TETR_2"/>
    <property type="match status" value="1"/>
</dbReference>
<evidence type="ECO:0000256" key="4">
    <source>
        <dbReference type="PROSITE-ProRule" id="PRU00335"/>
    </source>
</evidence>
<dbReference type="InterPro" id="IPR001647">
    <property type="entry name" value="HTH_TetR"/>
</dbReference>
<feature type="DNA-binding region" description="H-T-H motif" evidence="4">
    <location>
        <begin position="136"/>
        <end position="155"/>
    </location>
</feature>
<feature type="domain" description="HTH tetR-type" evidence="5">
    <location>
        <begin position="113"/>
        <end position="173"/>
    </location>
</feature>
<gene>
    <name evidence="6" type="ORF">GPA21_11285</name>
</gene>
<evidence type="ECO:0000313" key="7">
    <source>
        <dbReference type="Proteomes" id="UP000599523"/>
    </source>
</evidence>
<dbReference type="EMBL" id="WTVM01000061">
    <property type="protein sequence ID" value="NMG03552.1"/>
    <property type="molecule type" value="Genomic_DNA"/>
</dbReference>
<dbReference type="SUPFAM" id="SSF48498">
    <property type="entry name" value="Tetracyclin repressor-like, C-terminal domain"/>
    <property type="match status" value="1"/>
</dbReference>
<dbReference type="GO" id="GO:0000976">
    <property type="term" value="F:transcription cis-regulatory region binding"/>
    <property type="evidence" value="ECO:0007669"/>
    <property type="project" value="TreeGrafter"/>
</dbReference>
<dbReference type="InterPro" id="IPR041490">
    <property type="entry name" value="KstR2_TetR_C"/>
</dbReference>
<evidence type="ECO:0000256" key="2">
    <source>
        <dbReference type="ARBA" id="ARBA00023125"/>
    </source>
</evidence>
<accession>A0A972F835</accession>
<dbReference type="Pfam" id="PF17932">
    <property type="entry name" value="TetR_C_24"/>
    <property type="match status" value="1"/>
</dbReference>
<dbReference type="InterPro" id="IPR009057">
    <property type="entry name" value="Homeodomain-like_sf"/>
</dbReference>
<reference evidence="6" key="1">
    <citation type="submission" date="2019-12" db="EMBL/GenBank/DDBJ databases">
        <title>Comparative genomics gives insights into the taxonomy of the Azoarcus-Aromatoleum group and reveals separate origins of nif in the plant-associated Azoarcus and non-plant-associated Aromatoleum sub-groups.</title>
        <authorList>
            <person name="Lafos M."/>
            <person name="Maluk M."/>
            <person name="Batista M."/>
            <person name="Junghare M."/>
            <person name="Carmona M."/>
            <person name="Faoro H."/>
            <person name="Cruz L.M."/>
            <person name="Battistoni F."/>
            <person name="De Souza E."/>
            <person name="Pedrosa F."/>
            <person name="Chen W.-M."/>
            <person name="Poole P.S."/>
            <person name="Dixon R.A."/>
            <person name="James E.K."/>
        </authorList>
    </citation>
    <scope>NUCLEOTIDE SEQUENCE</scope>
    <source>
        <strain evidence="6">NSC3</strain>
    </source>
</reference>
<dbReference type="PANTHER" id="PTHR30055:SF234">
    <property type="entry name" value="HTH-TYPE TRANSCRIPTIONAL REGULATOR BETI"/>
    <property type="match status" value="1"/>
</dbReference>
<name>A0A972F835_9RHOO</name>
<dbReference type="SUPFAM" id="SSF46689">
    <property type="entry name" value="Homeodomain-like"/>
    <property type="match status" value="1"/>
</dbReference>
<keyword evidence="1" id="KW-0805">Transcription regulation</keyword>
<dbReference type="InterPro" id="IPR036271">
    <property type="entry name" value="Tet_transcr_reg_TetR-rel_C_sf"/>
</dbReference>
<dbReference type="Pfam" id="PF00440">
    <property type="entry name" value="TetR_N"/>
    <property type="match status" value="1"/>
</dbReference>
<dbReference type="AlphaFoldDB" id="A0A972F835"/>
<keyword evidence="3" id="KW-0804">Transcription</keyword>
<evidence type="ECO:0000256" key="1">
    <source>
        <dbReference type="ARBA" id="ARBA00023015"/>
    </source>
</evidence>
<proteinExistence type="predicted"/>
<dbReference type="InterPro" id="IPR050109">
    <property type="entry name" value="HTH-type_TetR-like_transc_reg"/>
</dbReference>
<evidence type="ECO:0000259" key="5">
    <source>
        <dbReference type="PROSITE" id="PS50977"/>
    </source>
</evidence>
<sequence length="300" mass="33494">MTTPPLESCRTSLSHAVEAEILRVAREAPELGQAAVAERMRALGLRVSPSGVRYIWQRHGLETAVKRLQALAESSDRGLASLTERQRRQVERGRLSARLAQAATQDNTGDAPPERARIILDAAAELFSARGYDRTSMRDIAHQAGLLPGSVYHHFASKEDLYVAVQQEGLRIVAARVRAAAAGGRDPWERLRLACEVHVTGLVEGTPVDRLTGHNLAMIGDQAMLERIQPFRETYEQLFREFIDALPLAADTDRRLLRLMLLGAMNWVHIWYREGSRSPRDIADRMVDMLRYGVSARAEA</sequence>
<protein>
    <submittedName>
        <fullName evidence="6">TetR family transcriptional regulator</fullName>
    </submittedName>
</protein>
<comment type="caution">
    <text evidence="6">The sequence shown here is derived from an EMBL/GenBank/DDBJ whole genome shotgun (WGS) entry which is preliminary data.</text>
</comment>
<dbReference type="Gene3D" id="1.10.357.10">
    <property type="entry name" value="Tetracycline Repressor, domain 2"/>
    <property type="match status" value="1"/>
</dbReference>
<dbReference type="Gene3D" id="1.10.10.60">
    <property type="entry name" value="Homeodomain-like"/>
    <property type="match status" value="1"/>
</dbReference>
<organism evidence="6 7">
    <name type="scientific">Azoarcus taiwanensis</name>
    <dbReference type="NCBI Taxonomy" id="666964"/>
    <lineage>
        <taxon>Bacteria</taxon>
        <taxon>Pseudomonadati</taxon>
        <taxon>Pseudomonadota</taxon>
        <taxon>Betaproteobacteria</taxon>
        <taxon>Rhodocyclales</taxon>
        <taxon>Zoogloeaceae</taxon>
        <taxon>Azoarcus</taxon>
    </lineage>
</organism>
<dbReference type="Proteomes" id="UP000599523">
    <property type="component" value="Unassembled WGS sequence"/>
</dbReference>